<dbReference type="EMBL" id="CADEPM010000004">
    <property type="protein sequence ID" value="CAB3405382.1"/>
    <property type="molecule type" value="Genomic_DNA"/>
</dbReference>
<dbReference type="OrthoDB" id="10011262at2759"/>
<dbReference type="PANTHER" id="PTHR34492">
    <property type="entry name" value="GUSTATORY RECEPTOR FAMILY"/>
    <property type="match status" value="1"/>
</dbReference>
<evidence type="ECO:0008006" key="4">
    <source>
        <dbReference type="Google" id="ProtNLM"/>
    </source>
</evidence>
<reference evidence="2 3" key="1">
    <citation type="submission" date="2020-04" db="EMBL/GenBank/DDBJ databases">
        <authorList>
            <person name="Laetsch R D."/>
            <person name="Stevens L."/>
            <person name="Kumar S."/>
            <person name="Blaxter L. M."/>
        </authorList>
    </citation>
    <scope>NUCLEOTIDE SEQUENCE [LARGE SCALE GENOMIC DNA]</scope>
</reference>
<evidence type="ECO:0000313" key="3">
    <source>
        <dbReference type="Proteomes" id="UP000494206"/>
    </source>
</evidence>
<dbReference type="Proteomes" id="UP000494206">
    <property type="component" value="Unassembled WGS sequence"/>
</dbReference>
<evidence type="ECO:0000313" key="2">
    <source>
        <dbReference type="EMBL" id="CAB3405382.1"/>
    </source>
</evidence>
<organism evidence="2 3">
    <name type="scientific">Caenorhabditis bovis</name>
    <dbReference type="NCBI Taxonomy" id="2654633"/>
    <lineage>
        <taxon>Eukaryota</taxon>
        <taxon>Metazoa</taxon>
        <taxon>Ecdysozoa</taxon>
        <taxon>Nematoda</taxon>
        <taxon>Chromadorea</taxon>
        <taxon>Rhabditida</taxon>
        <taxon>Rhabditina</taxon>
        <taxon>Rhabditomorpha</taxon>
        <taxon>Rhabditoidea</taxon>
        <taxon>Rhabditidae</taxon>
        <taxon>Peloderinae</taxon>
        <taxon>Caenorhabditis</taxon>
    </lineage>
</organism>
<feature type="transmembrane region" description="Helical" evidence="1">
    <location>
        <begin position="175"/>
        <end position="198"/>
    </location>
</feature>
<dbReference type="AlphaFoldDB" id="A0A8S1EZ60"/>
<keyword evidence="1" id="KW-1133">Transmembrane helix</keyword>
<keyword evidence="1" id="KW-0812">Transmembrane</keyword>
<gene>
    <name evidence="2" type="ORF">CBOVIS_LOCUS7583</name>
</gene>
<protein>
    <recommendedName>
        <fullName evidence="4">Gustatory receptor</fullName>
    </recommendedName>
</protein>
<sequence>MKTSGSVISIAKNEYENNPFLHVEKIISFLRLDFSEGRRLKLNIIINAFFICTSMYYLGFMAKTMFFKSSFYILDMSMQLLSMIWNFEAILSFIFLMYWQKNGQLAGLKEKLAGCQNYKGVQEKTSKFQNNAGIFLALYVAVLIFNCTYYLKFYFEETHSIWALKISTMFYFRRLRFLTSIITTYMYFVWLTAIYVFVTFTNVVCLEVKQLNRDIQKVINGDSEKVKSELLEKLELFQKLSKVIHDLDDIFKNLTSITDFLICTPFIAFCVCSFCSVTVAPARLHDEIRATKSAVFGNHAIWFPYDGEVHGLAHVFASHVDQNSLGITIWGFAVVSRPLILATRSATGMMLSLLSEFSPSRDE</sequence>
<proteinExistence type="predicted"/>
<feature type="transmembrane region" description="Helical" evidence="1">
    <location>
        <begin position="40"/>
        <end position="59"/>
    </location>
</feature>
<dbReference type="PANTHER" id="PTHR34492:SF5">
    <property type="entry name" value="GUSTATORY RECEPTOR"/>
    <property type="match status" value="1"/>
</dbReference>
<evidence type="ECO:0000256" key="1">
    <source>
        <dbReference type="SAM" id="Phobius"/>
    </source>
</evidence>
<name>A0A8S1EZ60_9PELO</name>
<accession>A0A8S1EZ60</accession>
<keyword evidence="3" id="KW-1185">Reference proteome</keyword>
<feature type="transmembrane region" description="Helical" evidence="1">
    <location>
        <begin position="80"/>
        <end position="99"/>
    </location>
</feature>
<feature type="transmembrane region" description="Helical" evidence="1">
    <location>
        <begin position="134"/>
        <end position="155"/>
    </location>
</feature>
<keyword evidence="1" id="KW-0472">Membrane</keyword>
<comment type="caution">
    <text evidence="2">The sequence shown here is derived from an EMBL/GenBank/DDBJ whole genome shotgun (WGS) entry which is preliminary data.</text>
</comment>